<dbReference type="Proteomes" id="UP000325187">
    <property type="component" value="Unassembled WGS sequence"/>
</dbReference>
<dbReference type="SMART" id="SM00304">
    <property type="entry name" value="HAMP"/>
    <property type="match status" value="1"/>
</dbReference>
<dbReference type="SUPFAM" id="SSF47384">
    <property type="entry name" value="Homodimeric domain of signal transducing histidine kinase"/>
    <property type="match status" value="1"/>
</dbReference>
<feature type="coiled-coil region" evidence="8">
    <location>
        <begin position="221"/>
        <end position="248"/>
    </location>
</feature>
<sequence>MGSLSSVRSRLFSIAGAIFAFTLVAIAATHIQKDGGILHRLSYQHLRDVTKLTAMLSAAETNQNARVEMEHLAHAVKKWGEDCTFIMDRPVGAPLRLLAAPALREGCAQTVHTADKILAALGDKLAPFAKLSSQLPEIEEEFAEEIHNIDTSVNSLNSRLVIALTSLLWVSGLITALYSAGAALFVARHLGRLHNGVGRLAGGDLNAHISGLHRKDEFGDLARTLDQFRKSAQELKEAREEAESASRSKSQFLAVMSHELRTPLNAIIGFSELIKTAKESVPHATLRTYAGYVLDSGKSLLELIGNLLDISKIEAGRYEMREAALDPHELALETLKAQSEKAEQKNLSLALNIEHEPLRLWAERRALRIILINLLDNAIKFSPEDTVITLRARLKDGHYHMELTDHGIGIPKNAQDLVFEPFLQIEKDLDRSAAGTGTGLPLVRRLMALHGGKAWLHSVPGKGTTACLCFPQDRVLCEAEKLAQPA</sequence>
<dbReference type="InterPro" id="IPR003660">
    <property type="entry name" value="HAMP_dom"/>
</dbReference>
<feature type="domain" description="Histidine kinase" evidence="10">
    <location>
        <begin position="255"/>
        <end position="474"/>
    </location>
</feature>
<keyword evidence="13" id="KW-1185">Reference proteome</keyword>
<dbReference type="Pfam" id="PF00512">
    <property type="entry name" value="HisKA"/>
    <property type="match status" value="1"/>
</dbReference>
<keyword evidence="8" id="KW-0175">Coiled coil</keyword>
<dbReference type="InterPro" id="IPR003661">
    <property type="entry name" value="HisK_dim/P_dom"/>
</dbReference>
<evidence type="ECO:0000256" key="4">
    <source>
        <dbReference type="ARBA" id="ARBA00022553"/>
    </source>
</evidence>
<evidence type="ECO:0000256" key="7">
    <source>
        <dbReference type="ARBA" id="ARBA00023012"/>
    </source>
</evidence>
<dbReference type="InterPro" id="IPR036097">
    <property type="entry name" value="HisK_dim/P_sf"/>
</dbReference>
<dbReference type="SUPFAM" id="SSF55874">
    <property type="entry name" value="ATPase domain of HSP90 chaperone/DNA topoisomerase II/histidine kinase"/>
    <property type="match status" value="1"/>
</dbReference>
<dbReference type="SMART" id="SM00387">
    <property type="entry name" value="HATPase_c"/>
    <property type="match status" value="1"/>
</dbReference>
<proteinExistence type="predicted"/>
<dbReference type="Gene3D" id="6.10.340.10">
    <property type="match status" value="1"/>
</dbReference>
<feature type="transmembrane region" description="Helical" evidence="9">
    <location>
        <begin position="160"/>
        <end position="186"/>
    </location>
</feature>
<evidence type="ECO:0000313" key="13">
    <source>
        <dbReference type="Proteomes" id="UP000325187"/>
    </source>
</evidence>
<dbReference type="CDD" id="cd00082">
    <property type="entry name" value="HisKA"/>
    <property type="match status" value="1"/>
</dbReference>
<keyword evidence="7" id="KW-0902">Two-component regulatory system</keyword>
<evidence type="ECO:0000256" key="9">
    <source>
        <dbReference type="SAM" id="Phobius"/>
    </source>
</evidence>
<dbReference type="InterPro" id="IPR004358">
    <property type="entry name" value="Sig_transdc_His_kin-like_C"/>
</dbReference>
<evidence type="ECO:0000313" key="12">
    <source>
        <dbReference type="EMBL" id="GER01727.1"/>
    </source>
</evidence>
<keyword evidence="9" id="KW-1133">Transmembrane helix</keyword>
<evidence type="ECO:0000256" key="1">
    <source>
        <dbReference type="ARBA" id="ARBA00000085"/>
    </source>
</evidence>
<evidence type="ECO:0000256" key="2">
    <source>
        <dbReference type="ARBA" id="ARBA00004370"/>
    </source>
</evidence>
<dbReference type="InterPro" id="IPR005467">
    <property type="entry name" value="His_kinase_dom"/>
</dbReference>
<evidence type="ECO:0000256" key="5">
    <source>
        <dbReference type="ARBA" id="ARBA00022679"/>
    </source>
</evidence>
<comment type="caution">
    <text evidence="12">The sequence shown here is derived from an EMBL/GenBank/DDBJ whole genome shotgun (WGS) entry which is preliminary data.</text>
</comment>
<feature type="coiled-coil region" evidence="8">
    <location>
        <begin position="325"/>
        <end position="352"/>
    </location>
</feature>
<dbReference type="SMART" id="SM00388">
    <property type="entry name" value="HisKA"/>
    <property type="match status" value="1"/>
</dbReference>
<keyword evidence="9" id="KW-0812">Transmembrane</keyword>
<name>A0A5A7N126_9PROT</name>
<dbReference type="Gene3D" id="1.10.287.130">
    <property type="match status" value="1"/>
</dbReference>
<dbReference type="PANTHER" id="PTHR43711">
    <property type="entry name" value="TWO-COMPONENT HISTIDINE KINASE"/>
    <property type="match status" value="1"/>
</dbReference>
<organism evidence="12 13">
    <name type="scientific">Iodidimonas gelatinilytica</name>
    <dbReference type="NCBI Taxonomy" id="1236966"/>
    <lineage>
        <taxon>Bacteria</taxon>
        <taxon>Pseudomonadati</taxon>
        <taxon>Pseudomonadota</taxon>
        <taxon>Alphaproteobacteria</taxon>
        <taxon>Iodidimonadales</taxon>
        <taxon>Iodidimonadaceae</taxon>
        <taxon>Iodidimonas</taxon>
    </lineage>
</organism>
<dbReference type="PROSITE" id="PS50885">
    <property type="entry name" value="HAMP"/>
    <property type="match status" value="1"/>
</dbReference>
<dbReference type="SUPFAM" id="SSF158472">
    <property type="entry name" value="HAMP domain-like"/>
    <property type="match status" value="1"/>
</dbReference>
<comment type="catalytic activity">
    <reaction evidence="1">
        <text>ATP + protein L-histidine = ADP + protein N-phospho-L-histidine.</text>
        <dbReference type="EC" id="2.7.13.3"/>
    </reaction>
</comment>
<dbReference type="InterPro" id="IPR050736">
    <property type="entry name" value="Sensor_HK_Regulatory"/>
</dbReference>
<evidence type="ECO:0000256" key="6">
    <source>
        <dbReference type="ARBA" id="ARBA00022777"/>
    </source>
</evidence>
<dbReference type="GO" id="GO:0000155">
    <property type="term" value="F:phosphorelay sensor kinase activity"/>
    <property type="evidence" value="ECO:0007669"/>
    <property type="project" value="InterPro"/>
</dbReference>
<protein>
    <recommendedName>
        <fullName evidence="3">histidine kinase</fullName>
        <ecNumber evidence="3">2.7.13.3</ecNumber>
    </recommendedName>
</protein>
<dbReference type="EMBL" id="BKCM01000012">
    <property type="protein sequence ID" value="GER01727.1"/>
    <property type="molecule type" value="Genomic_DNA"/>
</dbReference>
<evidence type="ECO:0000256" key="8">
    <source>
        <dbReference type="SAM" id="Coils"/>
    </source>
</evidence>
<evidence type="ECO:0000259" key="10">
    <source>
        <dbReference type="PROSITE" id="PS50109"/>
    </source>
</evidence>
<gene>
    <name evidence="12" type="ORF">JCM17845_23500</name>
</gene>
<comment type="subcellular location">
    <subcellularLocation>
        <location evidence="2">Membrane</location>
    </subcellularLocation>
</comment>
<evidence type="ECO:0000259" key="11">
    <source>
        <dbReference type="PROSITE" id="PS50885"/>
    </source>
</evidence>
<keyword evidence="5" id="KW-0808">Transferase</keyword>
<dbReference type="PRINTS" id="PR00344">
    <property type="entry name" value="BCTRLSENSOR"/>
</dbReference>
<dbReference type="Gene3D" id="3.30.565.10">
    <property type="entry name" value="Histidine kinase-like ATPase, C-terminal domain"/>
    <property type="match status" value="1"/>
</dbReference>
<dbReference type="AlphaFoldDB" id="A0A5A7N126"/>
<dbReference type="PROSITE" id="PS50109">
    <property type="entry name" value="HIS_KIN"/>
    <property type="match status" value="1"/>
</dbReference>
<keyword evidence="4" id="KW-0597">Phosphoprotein</keyword>
<feature type="domain" description="HAMP" evidence="11">
    <location>
        <begin position="184"/>
        <end position="237"/>
    </location>
</feature>
<dbReference type="InterPro" id="IPR036890">
    <property type="entry name" value="HATPase_C_sf"/>
</dbReference>
<dbReference type="PANTHER" id="PTHR43711:SF26">
    <property type="entry name" value="SENSOR HISTIDINE KINASE RCSC"/>
    <property type="match status" value="1"/>
</dbReference>
<evidence type="ECO:0000256" key="3">
    <source>
        <dbReference type="ARBA" id="ARBA00012438"/>
    </source>
</evidence>
<keyword evidence="6" id="KW-0418">Kinase</keyword>
<dbReference type="EC" id="2.7.13.3" evidence="3"/>
<dbReference type="Pfam" id="PF02518">
    <property type="entry name" value="HATPase_c"/>
    <property type="match status" value="1"/>
</dbReference>
<dbReference type="Pfam" id="PF00672">
    <property type="entry name" value="HAMP"/>
    <property type="match status" value="1"/>
</dbReference>
<accession>A0A5A7N126</accession>
<keyword evidence="9" id="KW-0472">Membrane</keyword>
<dbReference type="CDD" id="cd06225">
    <property type="entry name" value="HAMP"/>
    <property type="match status" value="1"/>
</dbReference>
<reference evidence="12 13" key="1">
    <citation type="submission" date="2019-09" db="EMBL/GenBank/DDBJ databases">
        <title>NBRP : Genome information of microbial organism related human and environment.</title>
        <authorList>
            <person name="Hattori M."/>
            <person name="Oshima K."/>
            <person name="Inaba H."/>
            <person name="Suda W."/>
            <person name="Sakamoto M."/>
            <person name="Iino T."/>
            <person name="Kitahara M."/>
            <person name="Oshida Y."/>
            <person name="Iida T."/>
            <person name="Kudo T."/>
            <person name="Itoh T."/>
            <person name="Ohkuma M."/>
        </authorList>
    </citation>
    <scope>NUCLEOTIDE SEQUENCE [LARGE SCALE GENOMIC DNA]</scope>
    <source>
        <strain evidence="12 13">Mie-1</strain>
    </source>
</reference>
<dbReference type="InterPro" id="IPR003594">
    <property type="entry name" value="HATPase_dom"/>
</dbReference>
<dbReference type="GO" id="GO:0016020">
    <property type="term" value="C:membrane"/>
    <property type="evidence" value="ECO:0007669"/>
    <property type="project" value="UniProtKB-SubCell"/>
</dbReference>